<name>A0A1S3D5T5_DIACI</name>
<protein>
    <submittedName>
        <fullName evidence="3">Uncharacterized protein LOC103511155 isoform X1</fullName>
    </submittedName>
</protein>
<reference evidence="3" key="1">
    <citation type="submission" date="2025-08" db="UniProtKB">
        <authorList>
            <consortium name="RefSeq"/>
        </authorList>
    </citation>
    <scope>IDENTIFICATION</scope>
</reference>
<gene>
    <name evidence="3" type="primary">LOC103511155</name>
</gene>
<proteinExistence type="predicted"/>
<keyword evidence="2" id="KW-1185">Reference proteome</keyword>
<dbReference type="KEGG" id="dci:103511155"/>
<organism evidence="2 3">
    <name type="scientific">Diaphorina citri</name>
    <name type="common">Asian citrus psyllid</name>
    <dbReference type="NCBI Taxonomy" id="121845"/>
    <lineage>
        <taxon>Eukaryota</taxon>
        <taxon>Metazoa</taxon>
        <taxon>Ecdysozoa</taxon>
        <taxon>Arthropoda</taxon>
        <taxon>Hexapoda</taxon>
        <taxon>Insecta</taxon>
        <taxon>Pterygota</taxon>
        <taxon>Neoptera</taxon>
        <taxon>Paraneoptera</taxon>
        <taxon>Hemiptera</taxon>
        <taxon>Sternorrhyncha</taxon>
        <taxon>Psylloidea</taxon>
        <taxon>Psyllidae</taxon>
        <taxon>Diaphorininae</taxon>
        <taxon>Diaphorina</taxon>
    </lineage>
</organism>
<evidence type="ECO:0000313" key="3">
    <source>
        <dbReference type="RefSeq" id="XP_008474095.2"/>
    </source>
</evidence>
<evidence type="ECO:0000256" key="1">
    <source>
        <dbReference type="SAM" id="MobiDB-lite"/>
    </source>
</evidence>
<feature type="compositionally biased region" description="Basic residues" evidence="1">
    <location>
        <begin position="609"/>
        <end position="631"/>
    </location>
</feature>
<sequence>MEKWKSNMILPRYLFYLTNLFGFILCKDSFYPEYEHYYDGMDSRQKLGFKLFVRSYRKYNRTINHIPKDKLATMDEYLDVSGRGTMIENVLYDTLKEKYDREKASEKYPHPDDQEMYMAVRKYTPLLNSSEISNWIHNVNSRYRNIMNITEPSTLSTKKLPTTSGKSTKYRTRFTIFKPGQDPFGSLIGDDYYQEKTPSKQNYPKFKKRTIEPIYDNVERYYISSTKKVFNETHLDEGRENPAEAMVREYFKSHSITYKPNGGFQTCPTVSPAEQEKLIKQFEEMLKVPDMRLEEIFRNYENKSIYNSSYIDEYIRANNLSTIVVSDLSMLDNITLSTIENCIDERTTHTAQELKTKSPVSSLGQNEVEREDSFLWNITTVTTQRTTFETTSVNRLMTNENQIKKKIEEDKHLENSFQSFLNNNTLRELLNTLGESTMTKEISLSGETTPHPAFNSSLYRYIEDKFEEFQTACNGNLKDELGISDEKIKLDENDEEQRERYYNQKELFNKIIFQNTAELLGYKHIDRLYPSFEETQKIQESTKKTERSVNAITTLDPIENNVNKDNEVKETSIRKTEPTRVSTTEDSEDASIEVTECATFANKSLFSKQRYKKRHRKSHRSQKKRRHHHNYRNPNYMPPNPYHHYNPYYPPPPYPYPPQFYPQPPPPPPPPPQHPHFYHFTSSNWVDNQPDSMALRTTDDQFQLYLKLKDIFQPVDKALNGVASSTQRKTSTKLMKTTTIRSTQTRSRFTLPDLPTKGGTVGSEELQKFLEKHLGLPPPPPCNSSTDNPHRVRIENMLPKDIWNDSRYFYKNATRSLFDHHPNYPTSPRKHTNRHRHRSRRGRHHQCCCHHNHRNRRRRKPRGTRNYVRRKYHGGMVEETLIDSRDIPRERTENGITGYKSFDYTSFETKYRGLTFPPRNKNLPPTIPQC</sequence>
<dbReference type="AlphaFoldDB" id="A0A1S3D5T5"/>
<evidence type="ECO:0000313" key="2">
    <source>
        <dbReference type="Proteomes" id="UP000079169"/>
    </source>
</evidence>
<dbReference type="Proteomes" id="UP000079169">
    <property type="component" value="Unplaced"/>
</dbReference>
<dbReference type="PaxDb" id="121845-A0A1S3D5T5"/>
<dbReference type="RefSeq" id="XP_008474095.2">
    <property type="nucleotide sequence ID" value="XM_008475873.3"/>
</dbReference>
<accession>A0A1S3D5T5</accession>
<dbReference type="GeneID" id="103511155"/>
<feature type="region of interest" description="Disordered" evidence="1">
    <location>
        <begin position="608"/>
        <end position="642"/>
    </location>
</feature>
<feature type="compositionally biased region" description="Basic residues" evidence="1">
    <location>
        <begin position="828"/>
        <end position="845"/>
    </location>
</feature>
<feature type="region of interest" description="Disordered" evidence="1">
    <location>
        <begin position="820"/>
        <end position="845"/>
    </location>
</feature>